<dbReference type="PANTHER" id="PTHR46211">
    <property type="entry name" value="GLYCEROPHOSPHORYL DIESTER PHOSPHODIESTERASE"/>
    <property type="match status" value="1"/>
</dbReference>
<name>A0ABY5AT79_9CYAN</name>
<dbReference type="Gene3D" id="3.20.20.190">
    <property type="entry name" value="Phosphatidylinositol (PI) phosphodiesterase"/>
    <property type="match status" value="1"/>
</dbReference>
<dbReference type="SUPFAM" id="SSF51695">
    <property type="entry name" value="PLC-like phosphodiesterases"/>
    <property type="match status" value="1"/>
</dbReference>
<organism evidence="2 3">
    <name type="scientific">Phormidium yuhuli AB48</name>
    <dbReference type="NCBI Taxonomy" id="2940671"/>
    <lineage>
        <taxon>Bacteria</taxon>
        <taxon>Bacillati</taxon>
        <taxon>Cyanobacteriota</taxon>
        <taxon>Cyanophyceae</taxon>
        <taxon>Oscillatoriophycideae</taxon>
        <taxon>Oscillatoriales</taxon>
        <taxon>Oscillatoriaceae</taxon>
        <taxon>Phormidium</taxon>
        <taxon>Phormidium yuhuli</taxon>
    </lineage>
</organism>
<evidence type="ECO:0000313" key="2">
    <source>
        <dbReference type="EMBL" id="USR91971.1"/>
    </source>
</evidence>
<dbReference type="PROSITE" id="PS51704">
    <property type="entry name" value="GP_PDE"/>
    <property type="match status" value="1"/>
</dbReference>
<dbReference type="InterPro" id="IPR030395">
    <property type="entry name" value="GP_PDE_dom"/>
</dbReference>
<gene>
    <name evidence="2" type="ORF">NEA10_04400</name>
</gene>
<accession>A0ABY5AT79</accession>
<sequence length="245" mass="27565">MTFAKLEQIAHRGFSAIAPENTQVAFAQARLAGADSLEFDLRLTQDGVPVVIHDETLDRTTGTPGQVCEMSWQQLQTLDAGSWFNETFQGERIPSLDQTLLEVEQFPQFAYLDLKSHPSWTSEAITRILEMIQSHQLSDRCFLCSFDTDLLAAFQEKSPHCRLGYHTLTATDIQERLPEAARVGGVLLSLYKPLLEDPNLIQQARSQSVEIVAWTVDDPALSQDLQRQGVRRIISNQVVRNPQKS</sequence>
<feature type="domain" description="GP-PDE" evidence="1">
    <location>
        <begin position="6"/>
        <end position="245"/>
    </location>
</feature>
<dbReference type="Pfam" id="PF03009">
    <property type="entry name" value="GDPD"/>
    <property type="match status" value="1"/>
</dbReference>
<proteinExistence type="predicted"/>
<dbReference type="Proteomes" id="UP001056708">
    <property type="component" value="Chromosome"/>
</dbReference>
<dbReference type="InterPro" id="IPR017946">
    <property type="entry name" value="PLC-like_Pdiesterase_TIM-brl"/>
</dbReference>
<protein>
    <submittedName>
        <fullName evidence="2">Glycerophosphodiester phosphodiesterase</fullName>
    </submittedName>
</protein>
<dbReference type="PANTHER" id="PTHR46211:SF14">
    <property type="entry name" value="GLYCEROPHOSPHODIESTER PHOSPHODIESTERASE"/>
    <property type="match status" value="1"/>
</dbReference>
<dbReference type="RefSeq" id="WP_252664051.1">
    <property type="nucleotide sequence ID" value="NZ_CP098611.1"/>
</dbReference>
<reference evidence="2" key="1">
    <citation type="submission" date="2022-06" db="EMBL/GenBank/DDBJ databases">
        <title>Genome sequence of Phormidium yuhuli AB48 isolated from an industrial photobioreactor environment.</title>
        <authorList>
            <person name="Qiu Y."/>
            <person name="Noonan A.J.C."/>
            <person name="Dofher K."/>
            <person name="Koch M."/>
            <person name="Kieft B."/>
            <person name="Lin X."/>
            <person name="Ziels R.M."/>
            <person name="Hallam S.J."/>
        </authorList>
    </citation>
    <scope>NUCLEOTIDE SEQUENCE</scope>
    <source>
        <strain evidence="2">AB48</strain>
    </source>
</reference>
<dbReference type="EMBL" id="CP098611">
    <property type="protein sequence ID" value="USR91971.1"/>
    <property type="molecule type" value="Genomic_DNA"/>
</dbReference>
<evidence type="ECO:0000259" key="1">
    <source>
        <dbReference type="PROSITE" id="PS51704"/>
    </source>
</evidence>
<evidence type="ECO:0000313" key="3">
    <source>
        <dbReference type="Proteomes" id="UP001056708"/>
    </source>
</evidence>
<keyword evidence="3" id="KW-1185">Reference proteome</keyword>